<dbReference type="PANTHER" id="PTHR23502:SF68">
    <property type="entry name" value="MULTIDRUG TRANSPORTER, PUTATIVE (AFU_ORTHOLOGUE AFUA_3G01120)-RELATED"/>
    <property type="match status" value="1"/>
</dbReference>
<feature type="transmembrane region" description="Helical" evidence="7">
    <location>
        <begin position="373"/>
        <end position="397"/>
    </location>
</feature>
<organism evidence="9 10">
    <name type="scientific">Cytospora schulzeri</name>
    <dbReference type="NCBI Taxonomy" id="448051"/>
    <lineage>
        <taxon>Eukaryota</taxon>
        <taxon>Fungi</taxon>
        <taxon>Dikarya</taxon>
        <taxon>Ascomycota</taxon>
        <taxon>Pezizomycotina</taxon>
        <taxon>Sordariomycetes</taxon>
        <taxon>Sordariomycetidae</taxon>
        <taxon>Diaporthales</taxon>
        <taxon>Cytosporaceae</taxon>
        <taxon>Cytospora</taxon>
    </lineage>
</organism>
<protein>
    <recommendedName>
        <fullName evidence="8">Major facilitator superfamily (MFS) profile domain-containing protein</fullName>
    </recommendedName>
</protein>
<evidence type="ECO:0000256" key="7">
    <source>
        <dbReference type="SAM" id="Phobius"/>
    </source>
</evidence>
<dbReference type="GO" id="GO:0022857">
    <property type="term" value="F:transmembrane transporter activity"/>
    <property type="evidence" value="ECO:0007669"/>
    <property type="project" value="InterPro"/>
</dbReference>
<dbReference type="FunFam" id="1.20.1250.20:FF:000011">
    <property type="entry name" value="MFS multidrug transporter, putative"/>
    <property type="match status" value="1"/>
</dbReference>
<dbReference type="GO" id="GO:0016020">
    <property type="term" value="C:membrane"/>
    <property type="evidence" value="ECO:0007669"/>
    <property type="project" value="UniProtKB-SubCell"/>
</dbReference>
<dbReference type="CDD" id="cd17323">
    <property type="entry name" value="MFS_Tpo1_MDR_like"/>
    <property type="match status" value="1"/>
</dbReference>
<dbReference type="STRING" id="356882.A0A423VJN1"/>
<evidence type="ECO:0000256" key="3">
    <source>
        <dbReference type="ARBA" id="ARBA00022692"/>
    </source>
</evidence>
<feature type="transmembrane region" description="Helical" evidence="7">
    <location>
        <begin position="511"/>
        <end position="531"/>
    </location>
</feature>
<feature type="transmembrane region" description="Helical" evidence="7">
    <location>
        <begin position="102"/>
        <end position="123"/>
    </location>
</feature>
<dbReference type="PANTHER" id="PTHR23502">
    <property type="entry name" value="MAJOR FACILITATOR SUPERFAMILY"/>
    <property type="match status" value="1"/>
</dbReference>
<feature type="domain" description="Major facilitator superfamily (MFS) profile" evidence="8">
    <location>
        <begin position="104"/>
        <end position="537"/>
    </location>
</feature>
<evidence type="ECO:0000256" key="1">
    <source>
        <dbReference type="ARBA" id="ARBA00004141"/>
    </source>
</evidence>
<keyword evidence="4 7" id="KW-1133">Transmembrane helix</keyword>
<comment type="similarity">
    <text evidence="2">Belongs to the major facilitator superfamily.</text>
</comment>
<dbReference type="EMBL" id="LKEA01000057">
    <property type="protein sequence ID" value="ROV91210.1"/>
    <property type="molecule type" value="Genomic_DNA"/>
</dbReference>
<evidence type="ECO:0000256" key="2">
    <source>
        <dbReference type="ARBA" id="ARBA00008335"/>
    </source>
</evidence>
<dbReference type="Proteomes" id="UP000283895">
    <property type="component" value="Unassembled WGS sequence"/>
</dbReference>
<evidence type="ECO:0000313" key="10">
    <source>
        <dbReference type="Proteomes" id="UP000283895"/>
    </source>
</evidence>
<reference evidence="9 10" key="1">
    <citation type="submission" date="2015-09" db="EMBL/GenBank/DDBJ databases">
        <title>Host preference determinants of Valsa canker pathogens revealed by comparative genomics.</title>
        <authorList>
            <person name="Yin Z."/>
            <person name="Huang L."/>
        </authorList>
    </citation>
    <scope>NUCLEOTIDE SEQUENCE [LARGE SCALE GENOMIC DNA]</scope>
    <source>
        <strain evidence="9 10">03-1</strain>
    </source>
</reference>
<dbReference type="SUPFAM" id="SSF103473">
    <property type="entry name" value="MFS general substrate transporter"/>
    <property type="match status" value="1"/>
</dbReference>
<dbReference type="InterPro" id="IPR020846">
    <property type="entry name" value="MFS_dom"/>
</dbReference>
<dbReference type="PROSITE" id="PS50850">
    <property type="entry name" value="MFS"/>
    <property type="match status" value="1"/>
</dbReference>
<gene>
    <name evidence="9" type="ORF">VMCG_09370</name>
</gene>
<dbReference type="OrthoDB" id="5296287at2759"/>
<evidence type="ECO:0000256" key="6">
    <source>
        <dbReference type="SAM" id="MobiDB-lite"/>
    </source>
</evidence>
<feature type="transmembrane region" description="Helical" evidence="7">
    <location>
        <begin position="169"/>
        <end position="194"/>
    </location>
</feature>
<dbReference type="Pfam" id="PF07690">
    <property type="entry name" value="MFS_1"/>
    <property type="match status" value="1"/>
</dbReference>
<name>A0A423VJN1_9PEZI</name>
<feature type="transmembrane region" description="Helical" evidence="7">
    <location>
        <begin position="328"/>
        <end position="353"/>
    </location>
</feature>
<feature type="region of interest" description="Disordered" evidence="6">
    <location>
        <begin position="1"/>
        <end position="71"/>
    </location>
</feature>
<keyword evidence="10" id="KW-1185">Reference proteome</keyword>
<comment type="caution">
    <text evidence="9">The sequence shown here is derived from an EMBL/GenBank/DDBJ whole genome shotgun (WGS) entry which is preliminary data.</text>
</comment>
<feature type="transmembrane region" description="Helical" evidence="7">
    <location>
        <begin position="259"/>
        <end position="279"/>
    </location>
</feature>
<keyword evidence="5 7" id="KW-0472">Membrane</keyword>
<feature type="transmembrane region" description="Helical" evidence="7">
    <location>
        <begin position="143"/>
        <end position="162"/>
    </location>
</feature>
<evidence type="ECO:0000259" key="8">
    <source>
        <dbReference type="PROSITE" id="PS50850"/>
    </source>
</evidence>
<feature type="transmembrane region" description="Helical" evidence="7">
    <location>
        <begin position="477"/>
        <end position="499"/>
    </location>
</feature>
<dbReference type="Gene3D" id="1.20.1250.20">
    <property type="entry name" value="MFS general substrate transporter like domains"/>
    <property type="match status" value="1"/>
</dbReference>
<sequence length="546" mass="58526">MAASQAVHQDKGTNLKPQTAAGDQRAPSADLPVSSPATTTVEDKQHDDVRVTPTKDGFPDADPDTDKEEGPVIQADLDPNIVDWDGPDDPGNPINFNTRFKVLNVGIISALTFITPLASSMFAPGVPELMAEFHSDNSLLADFVVSVYVLGFAIGPLVLAPASELYGRAVIYHICNVGFIVFSVACAVSTNLGMLICFRFFQGCFGVAPVTNGGGTIADLVVQEKRGGVIAIYALGPILGPVIGPVAGGYLVAGRGWRWVFWVLAIIGGFFTISSLLFLRETYPTILLRRRTAHLIKETGNTDLRSKRDTGESVRQLFTRSVVRPAKILIFSPIVLATSLYTGIVYGYQYLMFSTFTYVFEEQYGFPTKSTGLTYLGLGIGSLLGLFVIGAVSDRIVKAKSQQTSGAPPGPMKPEYRLPPLVVGAFFIPAGLFMYGWSAQYSTHWIVPIIGTGLIGVGNISVFMCVVSYLVDAFTMYAASALAANTVVRSIVGAILPLAGQSMYAALGLGWGNSLLGFIAVACIPVPMALLKYGERMRKSFDANRL</sequence>
<dbReference type="InterPro" id="IPR036259">
    <property type="entry name" value="MFS_trans_sf"/>
</dbReference>
<keyword evidence="3 7" id="KW-0812">Transmembrane</keyword>
<feature type="transmembrane region" description="Helical" evidence="7">
    <location>
        <begin position="229"/>
        <end position="253"/>
    </location>
</feature>
<feature type="transmembrane region" description="Helical" evidence="7">
    <location>
        <begin position="445"/>
        <end position="470"/>
    </location>
</feature>
<dbReference type="AlphaFoldDB" id="A0A423VJN1"/>
<evidence type="ECO:0000256" key="5">
    <source>
        <dbReference type="ARBA" id="ARBA00023136"/>
    </source>
</evidence>
<evidence type="ECO:0000256" key="4">
    <source>
        <dbReference type="ARBA" id="ARBA00022989"/>
    </source>
</evidence>
<dbReference type="InterPro" id="IPR011701">
    <property type="entry name" value="MFS"/>
</dbReference>
<feature type="transmembrane region" description="Helical" evidence="7">
    <location>
        <begin position="418"/>
        <end position="439"/>
    </location>
</feature>
<feature type="transmembrane region" description="Helical" evidence="7">
    <location>
        <begin position="200"/>
        <end position="222"/>
    </location>
</feature>
<evidence type="ECO:0000313" key="9">
    <source>
        <dbReference type="EMBL" id="ROV91210.1"/>
    </source>
</evidence>
<feature type="compositionally biased region" description="Basic and acidic residues" evidence="6">
    <location>
        <begin position="41"/>
        <end position="50"/>
    </location>
</feature>
<comment type="subcellular location">
    <subcellularLocation>
        <location evidence="1">Membrane</location>
        <topology evidence="1">Multi-pass membrane protein</topology>
    </subcellularLocation>
</comment>
<proteinExistence type="inferred from homology"/>
<accession>A0A423VJN1</accession>